<dbReference type="STRING" id="578462.A0A0L0SDB4"/>
<organism evidence="1 2">
    <name type="scientific">Allomyces macrogynus (strain ATCC 38327)</name>
    <name type="common">Allomyces javanicus var. macrogynus</name>
    <dbReference type="NCBI Taxonomy" id="578462"/>
    <lineage>
        <taxon>Eukaryota</taxon>
        <taxon>Fungi</taxon>
        <taxon>Fungi incertae sedis</taxon>
        <taxon>Blastocladiomycota</taxon>
        <taxon>Blastocladiomycetes</taxon>
        <taxon>Blastocladiales</taxon>
        <taxon>Blastocladiaceae</taxon>
        <taxon>Allomyces</taxon>
    </lineage>
</organism>
<dbReference type="VEuPathDB" id="FungiDB:AMAG_05826"/>
<dbReference type="SUPFAM" id="SSF53383">
    <property type="entry name" value="PLP-dependent transferases"/>
    <property type="match status" value="1"/>
</dbReference>
<dbReference type="Gene3D" id="3.90.1150.10">
    <property type="entry name" value="Aspartate Aminotransferase, domain 1"/>
    <property type="match status" value="1"/>
</dbReference>
<dbReference type="AlphaFoldDB" id="A0A0L0SDB4"/>
<dbReference type="eggNOG" id="KOG2840">
    <property type="taxonomic scope" value="Eukaryota"/>
</dbReference>
<dbReference type="InterPro" id="IPR015424">
    <property type="entry name" value="PyrdxlP-dep_Trfase"/>
</dbReference>
<name>A0A0L0SDB4_ALLM3</name>
<reference evidence="1 2" key="1">
    <citation type="submission" date="2009-11" db="EMBL/GenBank/DDBJ databases">
        <title>Annotation of Allomyces macrogynus ATCC 38327.</title>
        <authorList>
            <consortium name="The Broad Institute Genome Sequencing Platform"/>
            <person name="Russ C."/>
            <person name="Cuomo C."/>
            <person name="Burger G."/>
            <person name="Gray M.W."/>
            <person name="Holland P.W.H."/>
            <person name="King N."/>
            <person name="Lang F.B.F."/>
            <person name="Roger A.J."/>
            <person name="Ruiz-Trillo I."/>
            <person name="Young S.K."/>
            <person name="Zeng Q."/>
            <person name="Gargeya S."/>
            <person name="Fitzgerald M."/>
            <person name="Haas B."/>
            <person name="Abouelleil A."/>
            <person name="Alvarado L."/>
            <person name="Arachchi H.M."/>
            <person name="Berlin A."/>
            <person name="Chapman S.B."/>
            <person name="Gearin G."/>
            <person name="Goldberg J."/>
            <person name="Griggs A."/>
            <person name="Gujja S."/>
            <person name="Hansen M."/>
            <person name="Heiman D."/>
            <person name="Howarth C."/>
            <person name="Larimer J."/>
            <person name="Lui A."/>
            <person name="MacDonald P.J.P."/>
            <person name="McCowen C."/>
            <person name="Montmayeur A."/>
            <person name="Murphy C."/>
            <person name="Neiman D."/>
            <person name="Pearson M."/>
            <person name="Priest M."/>
            <person name="Roberts A."/>
            <person name="Saif S."/>
            <person name="Shea T."/>
            <person name="Sisk P."/>
            <person name="Stolte C."/>
            <person name="Sykes S."/>
            <person name="Wortman J."/>
            <person name="Nusbaum C."/>
            <person name="Birren B."/>
        </authorList>
    </citation>
    <scope>NUCLEOTIDE SEQUENCE [LARGE SCALE GENOMIC DNA]</scope>
    <source>
        <strain evidence="1 2">ATCC 38327</strain>
    </source>
</reference>
<sequence>MEREYLDDLEAREEASTPAIVEAIRCGLVFCVKELVGVVEMKLREHVIANHALVKLTAHASIRVIDAVAPPRFLHYNFVSAVLNDLFGIQTRGGCMCAPGSLRFSFNYFMPIDEIETVLRVVTWVADHGWRLLPYNRVDPFSGSWSMRCAPTVMRDLSRKSFRGLTAAELLIAPTHGALPVASEPAESDAKALRVTQRLADRVGVVFRVHGAVIHAELRDGFQAHGAAVEAARWFMHLADAASMLRHADVPKPSRAPGALMLSIADCMRGSLLARQQP</sequence>
<dbReference type="InterPro" id="IPR015422">
    <property type="entry name" value="PyrdxlP-dep_Trfase_small"/>
</dbReference>
<dbReference type="Proteomes" id="UP000054350">
    <property type="component" value="Unassembled WGS sequence"/>
</dbReference>
<proteinExistence type="predicted"/>
<gene>
    <name evidence="1" type="ORF">AMAG_05826</name>
</gene>
<protein>
    <recommendedName>
        <fullName evidence="3">Aminotransferase class V domain-containing protein</fullName>
    </recommendedName>
</protein>
<evidence type="ECO:0000313" key="2">
    <source>
        <dbReference type="Proteomes" id="UP000054350"/>
    </source>
</evidence>
<dbReference type="EMBL" id="GG745336">
    <property type="protein sequence ID" value="KNE60437.1"/>
    <property type="molecule type" value="Genomic_DNA"/>
</dbReference>
<dbReference type="PANTHER" id="PTHR43686:SF1">
    <property type="entry name" value="AMINOTRAN_5 DOMAIN-CONTAINING PROTEIN"/>
    <property type="match status" value="1"/>
</dbReference>
<evidence type="ECO:0008006" key="3">
    <source>
        <dbReference type="Google" id="ProtNLM"/>
    </source>
</evidence>
<evidence type="ECO:0000313" key="1">
    <source>
        <dbReference type="EMBL" id="KNE60437.1"/>
    </source>
</evidence>
<dbReference type="OrthoDB" id="420046at2759"/>
<keyword evidence="2" id="KW-1185">Reference proteome</keyword>
<reference evidence="2" key="2">
    <citation type="submission" date="2009-11" db="EMBL/GenBank/DDBJ databases">
        <title>The Genome Sequence of Allomyces macrogynus strain ATCC 38327.</title>
        <authorList>
            <consortium name="The Broad Institute Genome Sequencing Platform"/>
            <person name="Russ C."/>
            <person name="Cuomo C."/>
            <person name="Shea T."/>
            <person name="Young S.K."/>
            <person name="Zeng Q."/>
            <person name="Koehrsen M."/>
            <person name="Haas B."/>
            <person name="Borodovsky M."/>
            <person name="Guigo R."/>
            <person name="Alvarado L."/>
            <person name="Berlin A."/>
            <person name="Borenstein D."/>
            <person name="Chen Z."/>
            <person name="Engels R."/>
            <person name="Freedman E."/>
            <person name="Gellesch M."/>
            <person name="Goldberg J."/>
            <person name="Griggs A."/>
            <person name="Gujja S."/>
            <person name="Heiman D."/>
            <person name="Hepburn T."/>
            <person name="Howarth C."/>
            <person name="Jen D."/>
            <person name="Larson L."/>
            <person name="Lewis B."/>
            <person name="Mehta T."/>
            <person name="Park D."/>
            <person name="Pearson M."/>
            <person name="Roberts A."/>
            <person name="Saif S."/>
            <person name="Shenoy N."/>
            <person name="Sisk P."/>
            <person name="Stolte C."/>
            <person name="Sykes S."/>
            <person name="Walk T."/>
            <person name="White J."/>
            <person name="Yandava C."/>
            <person name="Burger G."/>
            <person name="Gray M.W."/>
            <person name="Holland P.W.H."/>
            <person name="King N."/>
            <person name="Lang F.B.F."/>
            <person name="Roger A.J."/>
            <person name="Ruiz-Trillo I."/>
            <person name="Lander E."/>
            <person name="Nusbaum C."/>
        </authorList>
    </citation>
    <scope>NUCLEOTIDE SEQUENCE [LARGE SCALE GENOMIC DNA]</scope>
    <source>
        <strain evidence="2">ATCC 38327</strain>
    </source>
</reference>
<accession>A0A0L0SDB4</accession>
<dbReference type="PANTHER" id="PTHR43686">
    <property type="entry name" value="SULFURTRANSFERASE-RELATED"/>
    <property type="match status" value="1"/>
</dbReference>